<dbReference type="GO" id="GO:1902903">
    <property type="term" value="P:regulation of supramolecular fiber organization"/>
    <property type="evidence" value="ECO:0007669"/>
    <property type="project" value="UniProtKB-ARBA"/>
</dbReference>
<keyword evidence="9" id="KW-1185">Reference proteome</keyword>
<dbReference type="InterPro" id="IPR048491">
    <property type="entry name" value="XMAP215_CLASP_TOG"/>
</dbReference>
<keyword evidence="3" id="KW-0677">Repeat</keyword>
<evidence type="ECO:0000256" key="1">
    <source>
        <dbReference type="ARBA" id="ARBA00004245"/>
    </source>
</evidence>
<name>A0A150GNQ5_GONPE</name>
<organism evidence="8 9">
    <name type="scientific">Gonium pectorale</name>
    <name type="common">Green alga</name>
    <dbReference type="NCBI Taxonomy" id="33097"/>
    <lineage>
        <taxon>Eukaryota</taxon>
        <taxon>Viridiplantae</taxon>
        <taxon>Chlorophyta</taxon>
        <taxon>core chlorophytes</taxon>
        <taxon>Chlorophyceae</taxon>
        <taxon>CS clade</taxon>
        <taxon>Chlamydomonadales</taxon>
        <taxon>Volvocaceae</taxon>
        <taxon>Gonium</taxon>
    </lineage>
</organism>
<dbReference type="EMBL" id="LSYV01000013">
    <property type="protein sequence ID" value="KXZ51447.1"/>
    <property type="molecule type" value="Genomic_DNA"/>
</dbReference>
<evidence type="ECO:0000256" key="5">
    <source>
        <dbReference type="PROSITE-ProRule" id="PRU00103"/>
    </source>
</evidence>
<dbReference type="GO" id="GO:0005881">
    <property type="term" value="C:cytoplasmic microtubule"/>
    <property type="evidence" value="ECO:0007669"/>
    <property type="project" value="TreeGrafter"/>
</dbReference>
<dbReference type="GO" id="GO:0005819">
    <property type="term" value="C:spindle"/>
    <property type="evidence" value="ECO:0007669"/>
    <property type="project" value="UniProtKB-ARBA"/>
</dbReference>
<dbReference type="Gene3D" id="1.25.10.10">
    <property type="entry name" value="Leucine-rich Repeat Variant"/>
    <property type="match status" value="4"/>
</dbReference>
<comment type="subcellular location">
    <subcellularLocation>
        <location evidence="1">Cytoplasm</location>
        <location evidence="1">Cytoskeleton</location>
    </subcellularLocation>
</comment>
<dbReference type="GO" id="GO:0008017">
    <property type="term" value="F:microtubule binding"/>
    <property type="evidence" value="ECO:0007669"/>
    <property type="project" value="TreeGrafter"/>
</dbReference>
<keyword evidence="2" id="KW-0963">Cytoplasm</keyword>
<gene>
    <name evidence="8" type="ORF">GPECTOR_12g410</name>
</gene>
<feature type="domain" description="TOG" evidence="7">
    <location>
        <begin position="345"/>
        <end position="577"/>
    </location>
</feature>
<dbReference type="PANTHER" id="PTHR21567:SF9">
    <property type="entry name" value="CLIP-ASSOCIATING PROTEIN"/>
    <property type="match status" value="1"/>
</dbReference>
<evidence type="ECO:0000256" key="3">
    <source>
        <dbReference type="ARBA" id="ARBA00022737"/>
    </source>
</evidence>
<dbReference type="InterPro" id="IPR034085">
    <property type="entry name" value="TOG"/>
</dbReference>
<evidence type="ECO:0000256" key="6">
    <source>
        <dbReference type="SAM" id="MobiDB-lite"/>
    </source>
</evidence>
<feature type="repeat" description="HEAT" evidence="5">
    <location>
        <begin position="82"/>
        <end position="120"/>
    </location>
</feature>
<dbReference type="STRING" id="33097.A0A150GNQ5"/>
<evidence type="ECO:0000313" key="8">
    <source>
        <dbReference type="EMBL" id="KXZ51447.1"/>
    </source>
</evidence>
<dbReference type="Pfam" id="PF21041">
    <property type="entry name" value="XMAP215_CLASP_TOG"/>
    <property type="match status" value="1"/>
</dbReference>
<dbReference type="GO" id="GO:0000226">
    <property type="term" value="P:microtubule cytoskeleton organization"/>
    <property type="evidence" value="ECO:0007669"/>
    <property type="project" value="UniProtKB-ARBA"/>
</dbReference>
<dbReference type="InterPro" id="IPR021133">
    <property type="entry name" value="HEAT_type_2"/>
</dbReference>
<feature type="domain" description="TOG" evidence="7">
    <location>
        <begin position="6"/>
        <end position="226"/>
    </location>
</feature>
<dbReference type="GO" id="GO:0000278">
    <property type="term" value="P:mitotic cell cycle"/>
    <property type="evidence" value="ECO:0007669"/>
    <property type="project" value="UniProtKB-ARBA"/>
</dbReference>
<dbReference type="SMART" id="SM01349">
    <property type="entry name" value="TOG"/>
    <property type="match status" value="3"/>
</dbReference>
<dbReference type="PROSITE" id="PS50077">
    <property type="entry name" value="HEAT_REPEAT"/>
    <property type="match status" value="1"/>
</dbReference>
<dbReference type="GO" id="GO:0031110">
    <property type="term" value="P:regulation of microtubule polymerization or depolymerization"/>
    <property type="evidence" value="ECO:0007669"/>
    <property type="project" value="UniProtKB-ARBA"/>
</dbReference>
<dbReference type="OrthoDB" id="46159at2759"/>
<evidence type="ECO:0000256" key="2">
    <source>
        <dbReference type="ARBA" id="ARBA00022490"/>
    </source>
</evidence>
<dbReference type="SUPFAM" id="SSF48371">
    <property type="entry name" value="ARM repeat"/>
    <property type="match status" value="1"/>
</dbReference>
<feature type="compositionally biased region" description="Low complexity" evidence="6">
    <location>
        <begin position="641"/>
        <end position="655"/>
    </location>
</feature>
<dbReference type="InterPro" id="IPR016024">
    <property type="entry name" value="ARM-type_fold"/>
</dbReference>
<dbReference type="PANTHER" id="PTHR21567">
    <property type="entry name" value="CLASP"/>
    <property type="match status" value="1"/>
</dbReference>
<feature type="region of interest" description="Disordered" evidence="6">
    <location>
        <begin position="269"/>
        <end position="334"/>
    </location>
</feature>
<dbReference type="InterPro" id="IPR024395">
    <property type="entry name" value="CLASP_N_dom"/>
</dbReference>
<protein>
    <submittedName>
        <fullName evidence="8">CLASP protein</fullName>
    </submittedName>
</protein>
<feature type="compositionally biased region" description="Polar residues" evidence="6">
    <location>
        <begin position="269"/>
        <end position="279"/>
    </location>
</feature>
<feature type="region of interest" description="Disordered" evidence="6">
    <location>
        <begin position="218"/>
        <end position="237"/>
    </location>
</feature>
<dbReference type="Proteomes" id="UP000075714">
    <property type="component" value="Unassembled WGS sequence"/>
</dbReference>
<feature type="domain" description="TOG" evidence="7">
    <location>
        <begin position="701"/>
        <end position="933"/>
    </location>
</feature>
<feature type="region of interest" description="Disordered" evidence="6">
    <location>
        <begin position="639"/>
        <end position="687"/>
    </location>
</feature>
<evidence type="ECO:0000259" key="7">
    <source>
        <dbReference type="SMART" id="SM01349"/>
    </source>
</evidence>
<comment type="caution">
    <text evidence="8">The sequence shown here is derived from an EMBL/GenBank/DDBJ whole genome shotgun (WGS) entry which is preliminary data.</text>
</comment>
<sequence>MSGWSDIKEDLQVTSKQRLGLEGLEALLQQTTLSKAELSEVVNLAPGLLSSSNPKVAQQTLEALNAVVRRADTQLAPFASTLIPCVAERLGDSRQPVRAQALDVLVSLFKTVKPELVLDKLSPFWHHKSWKVKHGLLEVVAEVVSTTGASFLRGRDQNNAVLKQIVCMMDEPELAVREAAADCLDELYRAAPAAVVSTVQASNLRPAQQTELLTRLGVPSASTGAAPISDTGSKRASSGYTAVDVAASLEAGASQGLYTAGDFTSTARGRISGSGQAGTSAPAPASDAMLSRPVEARRPTSNSSAGPSQASAATGKRGGFKDGGGVTLDGELPAPAPIPIASERELREELEAAVATLSLAPNTEWQARMTAMQRVEGLVLGGAVEYECFHEALKGLAQVLTQQFKERRSTIARQTCHLIGVLARALGPRFEQHALTLLPTLFGVLVITVAVMAESADVGVRNILRHCHATRVLQTIADGVCKEKNPKTRQFCATYLNVILEDWDVGVWSRQLEGVEAAIKAAVQDPTGDTRQSGRTAMALYSSALPERAQAFLKRLDGGLQDKLSAAVSGGKPAKPAPTTHSRQALSAALAAKKMAARRAQEAADADAGIVVMVPTAVKSQQPAEVLSAATARNRSAGRTSSAAFLAPAPSSSQQGGSGDGSEGASRLMTGTVGRNSRKSLCLPPGRIPGGSADLTGLLGDSASTSAIVAAAPSASVRSSGQFQSDRGSGAAESGAAASSAPGLVPLSRVVSTILGGPRTWSDKVLAAALTLLGNLVKYYGRVLEGQLDRLLPLLLNKGAEGKEQSRALCTDIMHACGQVYRADALVPALSKCLDIVKLPRSKQMALEFFRAHVGTWSGINATQLKHWLVRLAPLLDDRTPDLRKRAGEVLDCLLAVPWAREPINYVAYQHNNADVVAVMAQLLDTAREVLSAAAAAADGSMPFAMGRHTAAMENLADAVERCSKEAWVRTFPPLMVELNSWVQHPFGAVRSMSYSLLRELLLHQPHLFTDNNLESQLGLLLHGCGDASREVSTPASQTLSVLLSSCNAQQAIVLMQELMPREREAHRRGQDKGARLVAVMEGVRQLAARLSPDQLHRLTFQPHPTTGNTLLEPLVANLMDVETCVRRGAVVTLAELWYRLGSSSDMMFVTITT</sequence>
<dbReference type="InterPro" id="IPR011989">
    <property type="entry name" value="ARM-like"/>
</dbReference>
<feature type="compositionally biased region" description="Polar residues" evidence="6">
    <location>
        <begin position="299"/>
        <end position="312"/>
    </location>
</feature>
<evidence type="ECO:0000313" key="9">
    <source>
        <dbReference type="Proteomes" id="UP000075714"/>
    </source>
</evidence>
<proteinExistence type="predicted"/>
<dbReference type="Pfam" id="PF12348">
    <property type="entry name" value="CLASP_N"/>
    <property type="match status" value="1"/>
</dbReference>
<keyword evidence="4" id="KW-0206">Cytoskeleton</keyword>
<dbReference type="AlphaFoldDB" id="A0A150GNQ5"/>
<accession>A0A150GNQ5</accession>
<feature type="region of interest" description="Disordered" evidence="6">
    <location>
        <begin position="719"/>
        <end position="739"/>
    </location>
</feature>
<reference evidence="9" key="1">
    <citation type="journal article" date="2016" name="Nat. Commun.">
        <title>The Gonium pectorale genome demonstrates co-option of cell cycle regulation during the evolution of multicellularity.</title>
        <authorList>
            <person name="Hanschen E.R."/>
            <person name="Marriage T.N."/>
            <person name="Ferris P.J."/>
            <person name="Hamaji T."/>
            <person name="Toyoda A."/>
            <person name="Fujiyama A."/>
            <person name="Neme R."/>
            <person name="Noguchi H."/>
            <person name="Minakuchi Y."/>
            <person name="Suzuki M."/>
            <person name="Kawai-Toyooka H."/>
            <person name="Smith D.R."/>
            <person name="Sparks H."/>
            <person name="Anderson J."/>
            <person name="Bakaric R."/>
            <person name="Luria V."/>
            <person name="Karger A."/>
            <person name="Kirschner M.W."/>
            <person name="Durand P.M."/>
            <person name="Michod R.E."/>
            <person name="Nozaki H."/>
            <person name="Olson B.J."/>
        </authorList>
    </citation>
    <scope>NUCLEOTIDE SEQUENCE [LARGE SCALE GENOMIC DNA]</scope>
    <source>
        <strain evidence="9">NIES-2863</strain>
    </source>
</reference>
<evidence type="ECO:0000256" key="4">
    <source>
        <dbReference type="ARBA" id="ARBA00023212"/>
    </source>
</evidence>
<feature type="compositionally biased region" description="Low complexity" evidence="6">
    <location>
        <begin position="728"/>
        <end position="739"/>
    </location>
</feature>